<evidence type="ECO:0000313" key="1">
    <source>
        <dbReference type="EMBL" id="SVD82972.1"/>
    </source>
</evidence>
<protein>
    <recommendedName>
        <fullName evidence="2">HD/PDEase domain-containing protein</fullName>
    </recommendedName>
</protein>
<evidence type="ECO:0008006" key="2">
    <source>
        <dbReference type="Google" id="ProtNLM"/>
    </source>
</evidence>
<accession>A0A382YI58</accession>
<dbReference type="SUPFAM" id="SSF109604">
    <property type="entry name" value="HD-domain/PDEase-like"/>
    <property type="match status" value="1"/>
</dbReference>
<name>A0A382YI58_9ZZZZ</name>
<dbReference type="EMBL" id="UINC01176034">
    <property type="protein sequence ID" value="SVD82972.1"/>
    <property type="molecule type" value="Genomic_DNA"/>
</dbReference>
<dbReference type="AlphaFoldDB" id="A0A382YI58"/>
<gene>
    <name evidence="1" type="ORF">METZ01_LOCUS435826</name>
</gene>
<sequence length="193" mass="21716">MLNLQTLKIEPFAEHLANRFESTFGTMFHEQVDFLRLAAHLTLENIANGDMLYHNVDHTIMVTMVGLEIIRGKHLHDGRVDPEDGLNYLLALLCHDVGYVKGACGKDEKERFDDGKGSLVEIPSTGTCAVLTPYHVDRSKQFVRERFNSYDFVNFDLVSECIDRTRFPVPAGDKHQTIDDLPGLARAADLVGQ</sequence>
<reference evidence="1" key="1">
    <citation type="submission" date="2018-05" db="EMBL/GenBank/DDBJ databases">
        <authorList>
            <person name="Lanie J.A."/>
            <person name="Ng W.-L."/>
            <person name="Kazmierczak K.M."/>
            <person name="Andrzejewski T.M."/>
            <person name="Davidsen T.M."/>
            <person name="Wayne K.J."/>
            <person name="Tettelin H."/>
            <person name="Glass J.I."/>
            <person name="Rusch D."/>
            <person name="Podicherti R."/>
            <person name="Tsui H.-C.T."/>
            <person name="Winkler M.E."/>
        </authorList>
    </citation>
    <scope>NUCLEOTIDE SEQUENCE</scope>
</reference>
<organism evidence="1">
    <name type="scientific">marine metagenome</name>
    <dbReference type="NCBI Taxonomy" id="408172"/>
    <lineage>
        <taxon>unclassified sequences</taxon>
        <taxon>metagenomes</taxon>
        <taxon>ecological metagenomes</taxon>
    </lineage>
</organism>
<proteinExistence type="predicted"/>
<feature type="non-terminal residue" evidence="1">
    <location>
        <position position="193"/>
    </location>
</feature>